<dbReference type="EC" id="4.4.1.5" evidence="3"/>
<evidence type="ECO:0000256" key="12">
    <source>
        <dbReference type="PIRSR" id="PIRSR604361-3"/>
    </source>
</evidence>
<dbReference type="VEuPathDB" id="VectorBase:AAEL014393"/>
<evidence type="ECO:0000256" key="11">
    <source>
        <dbReference type="PIRSR" id="PIRSR604361-1"/>
    </source>
</evidence>
<dbReference type="Pfam" id="PF00903">
    <property type="entry name" value="Glyoxalase"/>
    <property type="match status" value="1"/>
</dbReference>
<comment type="similarity">
    <text evidence="2">Belongs to the glyoxalase I family.</text>
</comment>
<dbReference type="InterPro" id="IPR012464">
    <property type="entry name" value="DUF1676"/>
</dbReference>
<evidence type="ECO:0000259" key="14">
    <source>
        <dbReference type="PROSITE" id="PS51819"/>
    </source>
</evidence>
<dbReference type="PANTHER" id="PTHR10374:SF30">
    <property type="entry name" value="LACTOYLGLUTATHIONE LYASE"/>
    <property type="match status" value="1"/>
</dbReference>
<dbReference type="STRING" id="7159.Q17GM1"/>
<feature type="domain" description="VOC" evidence="14">
    <location>
        <begin position="27"/>
        <end position="173"/>
    </location>
</feature>
<dbReference type="NCBIfam" id="TIGR00068">
    <property type="entry name" value="glyox_I"/>
    <property type="match status" value="1"/>
</dbReference>
<dbReference type="PROSITE" id="PS00934">
    <property type="entry name" value="GLYOXALASE_I_1"/>
    <property type="match status" value="1"/>
</dbReference>
<comment type="cofactor">
    <cofactor evidence="12">
        <name>Zn(2+)</name>
        <dbReference type="ChEBI" id="CHEBI:29105"/>
    </cofactor>
    <text evidence="12">Binds 1 zinc ion per subunit. In the homodimer, two zinc ions are bound between subunits.</text>
</comment>
<evidence type="ECO:0000256" key="7">
    <source>
        <dbReference type="ARBA" id="ARBA00030291"/>
    </source>
</evidence>
<gene>
    <name evidence="15" type="ORF">AaeL_AAEL002957</name>
</gene>
<dbReference type="InterPro" id="IPR004360">
    <property type="entry name" value="Glyas_Fos-R_dOase_dom"/>
</dbReference>
<organism evidence="15 16">
    <name type="scientific">Aedes aegypti</name>
    <name type="common">Yellowfever mosquito</name>
    <name type="synonym">Culex aegypti</name>
    <dbReference type="NCBI Taxonomy" id="7159"/>
    <lineage>
        <taxon>Eukaryota</taxon>
        <taxon>Metazoa</taxon>
        <taxon>Ecdysozoa</taxon>
        <taxon>Arthropoda</taxon>
        <taxon>Hexapoda</taxon>
        <taxon>Insecta</taxon>
        <taxon>Pterygota</taxon>
        <taxon>Neoptera</taxon>
        <taxon>Endopterygota</taxon>
        <taxon>Diptera</taxon>
        <taxon>Nematocera</taxon>
        <taxon>Culicoidea</taxon>
        <taxon>Culicidae</taxon>
        <taxon>Culicinae</taxon>
        <taxon>Aedini</taxon>
        <taxon>Aedes</taxon>
        <taxon>Stegomyia</taxon>
    </lineage>
</organism>
<feature type="active site" description="Proton donor/acceptor" evidence="11">
    <location>
        <position position="169"/>
    </location>
</feature>
<evidence type="ECO:0000313" key="15">
    <source>
        <dbReference type="EMBL" id="EAT45778.1"/>
    </source>
</evidence>
<evidence type="ECO:0000256" key="10">
    <source>
        <dbReference type="ARBA" id="ARBA00033298"/>
    </source>
</evidence>
<reference evidence="15" key="1">
    <citation type="submission" date="2005-10" db="EMBL/GenBank/DDBJ databases">
        <authorList>
            <person name="Loftus B.J."/>
            <person name="Nene V.M."/>
            <person name="Hannick L.I."/>
            <person name="Bidwell S."/>
            <person name="Haas B."/>
            <person name="Amedeo P."/>
            <person name="Orvis J."/>
            <person name="Wortman J.R."/>
            <person name="White O.R."/>
            <person name="Salzberg S."/>
            <person name="Shumway M."/>
            <person name="Koo H."/>
            <person name="Zhao Y."/>
            <person name="Holmes M."/>
            <person name="Miller J."/>
            <person name="Schatz M."/>
            <person name="Pop M."/>
            <person name="Pai G."/>
            <person name="Utterback T."/>
            <person name="Rogers Y.-H."/>
            <person name="Kravitz S."/>
            <person name="Fraser C.M."/>
        </authorList>
    </citation>
    <scope>NUCLEOTIDE SEQUENCE</scope>
    <source>
        <strain evidence="15">Liverpool</strain>
    </source>
</reference>
<keyword evidence="13" id="KW-0812">Transmembrane</keyword>
<accession>Q17GM1</accession>
<dbReference type="GO" id="GO:0004462">
    <property type="term" value="F:lactoylglutathione lyase activity"/>
    <property type="evidence" value="ECO:0007669"/>
    <property type="project" value="UniProtKB-EC"/>
</dbReference>
<dbReference type="InterPro" id="IPR029068">
    <property type="entry name" value="Glyas_Bleomycin-R_OHBP_Dase"/>
</dbReference>
<keyword evidence="4 12" id="KW-0479">Metal-binding</keyword>
<dbReference type="PROSITE" id="PS51819">
    <property type="entry name" value="VOC"/>
    <property type="match status" value="1"/>
</dbReference>
<evidence type="ECO:0000256" key="4">
    <source>
        <dbReference type="ARBA" id="ARBA00022723"/>
    </source>
</evidence>
<dbReference type="GO" id="GO:0046872">
    <property type="term" value="F:metal ion binding"/>
    <property type="evidence" value="ECO:0007669"/>
    <property type="project" value="UniProtKB-KW"/>
</dbReference>
<comment type="pathway">
    <text evidence="1">Secondary metabolite metabolism; methylglyoxal degradation; (R)-lactate from methylglyoxal: step 1/2.</text>
</comment>
<evidence type="ECO:0000256" key="9">
    <source>
        <dbReference type="ARBA" id="ARBA00032460"/>
    </source>
</evidence>
<evidence type="ECO:0000256" key="1">
    <source>
        <dbReference type="ARBA" id="ARBA00005008"/>
    </source>
</evidence>
<dbReference type="PANTHER" id="PTHR10374">
    <property type="entry name" value="LACTOYLGLUTATHIONE LYASE GLYOXALASE I"/>
    <property type="match status" value="1"/>
</dbReference>
<protein>
    <recommendedName>
        <fullName evidence="3">lactoylglutathione lyase</fullName>
        <ecNumber evidence="3">4.4.1.5</ecNumber>
    </recommendedName>
    <alternativeName>
        <fullName evidence="8">Aldoketomutase</fullName>
    </alternativeName>
    <alternativeName>
        <fullName evidence="7">Ketone-aldehyde mutase</fullName>
    </alternativeName>
    <alternativeName>
        <fullName evidence="9">Methylglyoxalase</fullName>
    </alternativeName>
    <alternativeName>
        <fullName evidence="10">S-D-lactoylglutathione methylglyoxal lyase</fullName>
    </alternativeName>
</protein>
<dbReference type="UniPathway" id="UPA00619">
    <property type="reaction ID" value="UER00675"/>
</dbReference>
<dbReference type="InterPro" id="IPR004361">
    <property type="entry name" value="Glyoxalase_1"/>
</dbReference>
<keyword evidence="6" id="KW-0456">Lyase</keyword>
<dbReference type="AlphaFoldDB" id="Q17GM1"/>
<feature type="binding site" evidence="12">
    <location>
        <position position="30"/>
    </location>
    <ligand>
        <name>Zn(2+)</name>
        <dbReference type="ChEBI" id="CHEBI:29105"/>
        <note>ligand shared between dimeric partners</note>
    </ligand>
</feature>
<dbReference type="PaxDb" id="7159-AAEL002957-PA"/>
<dbReference type="Proteomes" id="UP000682892">
    <property type="component" value="Chromosome 1"/>
</dbReference>
<dbReference type="VEuPathDB" id="VectorBase:AAEL027763"/>
<feature type="binding site" evidence="12">
    <location>
        <position position="169"/>
    </location>
    <ligand>
        <name>Zn(2+)</name>
        <dbReference type="ChEBI" id="CHEBI:29105"/>
        <note>ligand shared between dimeric partners</note>
    </ligand>
</feature>
<feature type="binding site" evidence="12">
    <location>
        <position position="123"/>
    </location>
    <ligand>
        <name>Zn(2+)</name>
        <dbReference type="ChEBI" id="CHEBI:29105"/>
        <note>ligand shared between dimeric partners</note>
    </ligand>
</feature>
<dbReference type="InterPro" id="IPR037523">
    <property type="entry name" value="VOC_core"/>
</dbReference>
<proteinExistence type="inferred from homology"/>
<dbReference type="InterPro" id="IPR018146">
    <property type="entry name" value="Glyoxalase_1_CS"/>
</dbReference>
<evidence type="ECO:0000256" key="6">
    <source>
        <dbReference type="ARBA" id="ARBA00023239"/>
    </source>
</evidence>
<keyword evidence="5 12" id="KW-0862">Zinc</keyword>
<sequence length="501" mass="54642">MGEAQGLTDKEAKELLKLPDAETKDFLFQQTMYRIKDPRASIPFYNEVLGMNLLCKLDFPEAQFSLYFMGYEDIAKQPADRKECVKWAMSRKATLELTHNWGTESDPDQKYHNGNSDPRGYGHIGIMVPDVEKACERFDRLGVEYVKRPEDGRMKGLAFIKDPDGYWIEIFNASKVAGIVLIRNDDNILLPRPTAHPVPVGPSPSSVFPVGNSTVRVLEGAGHENATETSKILMYYQNLGGMNSSLAEYQLAISDGLCALVVLSAVVLGATEDYQSQGLRAIVRVYDECSKAEAGFTPCLKKRAITFIDRLSRVDALTVGDMKIVRNERSAAGFETSKPMTEAELEQSLPRGLEARDEALTNILLEKIAGVFSSRTIQISLPKLSSDELGRGLEEGRGKMKKMMSMMMMGFMMKMAAMVPVAIAGLYLLAGKALIVSKIALLLAGIIGLKKLVASKQQGGGGGWSSGGSGHGGGWDRRSADVAAAAAAQNLAYNAYTKNQA</sequence>
<dbReference type="Gene3D" id="3.10.180.10">
    <property type="entry name" value="2,3-Dihydroxybiphenyl 1,2-Dioxygenase, domain 1"/>
    <property type="match status" value="1"/>
</dbReference>
<keyword evidence="13" id="KW-0472">Membrane</keyword>
<evidence type="ECO:0000256" key="5">
    <source>
        <dbReference type="ARBA" id="ARBA00022833"/>
    </source>
</evidence>
<reference evidence="15" key="3">
    <citation type="submission" date="2012-09" db="EMBL/GenBank/DDBJ databases">
        <authorList>
            <consortium name="VectorBase"/>
        </authorList>
    </citation>
    <scope>NUCLEOTIDE SEQUENCE</scope>
    <source>
        <strain evidence="15">Liverpool</strain>
    </source>
</reference>
<dbReference type="eggNOG" id="KOG2944">
    <property type="taxonomic scope" value="Eukaryota"/>
</dbReference>
<evidence type="ECO:0000256" key="13">
    <source>
        <dbReference type="SAM" id="Phobius"/>
    </source>
</evidence>
<reference evidence="15" key="2">
    <citation type="journal article" date="2007" name="Science">
        <title>Genome sequence of Aedes aegypti, a major arbovirus vector.</title>
        <authorList>
            <person name="Nene V."/>
            <person name="Wortman J.R."/>
            <person name="Lawson D."/>
            <person name="Haas B."/>
            <person name="Kodira C."/>
            <person name="Tu Z.J."/>
            <person name="Loftus B."/>
            <person name="Xi Z."/>
            <person name="Megy K."/>
            <person name="Grabherr M."/>
            <person name="Ren Q."/>
            <person name="Zdobnov E.M."/>
            <person name="Lobo N.F."/>
            <person name="Campbell K.S."/>
            <person name="Brown S.E."/>
            <person name="Bonaldo M.F."/>
            <person name="Zhu J."/>
            <person name="Sinkins S.P."/>
            <person name="Hogenkamp D.G."/>
            <person name="Amedeo P."/>
            <person name="Arensburger P."/>
            <person name="Atkinson P.W."/>
            <person name="Bidwell S."/>
            <person name="Biedler J."/>
            <person name="Birney E."/>
            <person name="Bruggner R.V."/>
            <person name="Costas J."/>
            <person name="Coy M.R."/>
            <person name="Crabtree J."/>
            <person name="Crawford M."/>
            <person name="Debruyn B."/>
            <person name="Decaprio D."/>
            <person name="Eiglmeier K."/>
            <person name="Eisenstadt E."/>
            <person name="El-Dorry H."/>
            <person name="Gelbart W.M."/>
            <person name="Gomes S.L."/>
            <person name="Hammond M."/>
            <person name="Hannick L.I."/>
            <person name="Hogan J.R."/>
            <person name="Holmes M.H."/>
            <person name="Jaffe D."/>
            <person name="Johnston J.S."/>
            <person name="Kennedy R.C."/>
            <person name="Koo H."/>
            <person name="Kravitz S."/>
            <person name="Kriventseva E.V."/>
            <person name="Kulp D."/>
            <person name="Labutti K."/>
            <person name="Lee E."/>
            <person name="Li S."/>
            <person name="Lovin D.D."/>
            <person name="Mao C."/>
            <person name="Mauceli E."/>
            <person name="Menck C.F."/>
            <person name="Miller J.R."/>
            <person name="Montgomery P."/>
            <person name="Mori A."/>
            <person name="Nascimento A.L."/>
            <person name="Naveira H.F."/>
            <person name="Nusbaum C."/>
            <person name="O'leary S."/>
            <person name="Orvis J."/>
            <person name="Pertea M."/>
            <person name="Quesneville H."/>
            <person name="Reidenbach K.R."/>
            <person name="Rogers Y.H."/>
            <person name="Roth C.W."/>
            <person name="Schneider J.R."/>
            <person name="Schatz M."/>
            <person name="Shumway M."/>
            <person name="Stanke M."/>
            <person name="Stinson E.O."/>
            <person name="Tubio J.M."/>
            <person name="Vanzee J.P."/>
            <person name="Verjovski-Almeida S."/>
            <person name="Werner D."/>
            <person name="White O."/>
            <person name="Wyder S."/>
            <person name="Zeng Q."/>
            <person name="Zhao Q."/>
            <person name="Zhao Y."/>
            <person name="Hill C.A."/>
            <person name="Raikhel A.S."/>
            <person name="Soares M.B."/>
            <person name="Knudson D.L."/>
            <person name="Lee N.H."/>
            <person name="Galagan J."/>
            <person name="Salzberg S.L."/>
            <person name="Paulsen I.T."/>
            <person name="Dimopoulos G."/>
            <person name="Collins F.H."/>
            <person name="Birren B."/>
            <person name="Fraser-Liggett C.M."/>
            <person name="Severson D.W."/>
        </authorList>
    </citation>
    <scope>NUCLEOTIDE SEQUENCE [LARGE SCALE GENOMIC DNA]</scope>
    <source>
        <strain evidence="15">Liverpool</strain>
    </source>
</reference>
<evidence type="ECO:0000313" key="16">
    <source>
        <dbReference type="Proteomes" id="UP000682892"/>
    </source>
</evidence>
<dbReference type="Pfam" id="PF07898">
    <property type="entry name" value="DUF1676"/>
    <property type="match status" value="1"/>
</dbReference>
<name>Q17GM1_AEDAE</name>
<keyword evidence="13" id="KW-1133">Transmembrane helix</keyword>
<evidence type="ECO:0000256" key="2">
    <source>
        <dbReference type="ARBA" id="ARBA00010363"/>
    </source>
</evidence>
<evidence type="ECO:0000256" key="8">
    <source>
        <dbReference type="ARBA" id="ARBA00030892"/>
    </source>
</evidence>
<dbReference type="SUPFAM" id="SSF54593">
    <property type="entry name" value="Glyoxalase/Bleomycin resistance protein/Dihydroxybiphenyl dioxygenase"/>
    <property type="match status" value="1"/>
</dbReference>
<dbReference type="CDD" id="cd07233">
    <property type="entry name" value="GlxI_Zn"/>
    <property type="match status" value="1"/>
</dbReference>
<feature type="binding site" evidence="12">
    <location>
        <position position="96"/>
    </location>
    <ligand>
        <name>Zn(2+)</name>
        <dbReference type="ChEBI" id="CHEBI:29105"/>
        <note>ligand shared between dimeric partners</note>
    </ligand>
</feature>
<dbReference type="HOGENOM" id="CLU_544258_0_0_1"/>
<dbReference type="EMBL" id="CH477258">
    <property type="protein sequence ID" value="EAT45778.1"/>
    <property type="molecule type" value="Genomic_DNA"/>
</dbReference>
<evidence type="ECO:0000256" key="3">
    <source>
        <dbReference type="ARBA" id="ARBA00012081"/>
    </source>
</evidence>
<feature type="transmembrane region" description="Helical" evidence="13">
    <location>
        <begin position="407"/>
        <end position="429"/>
    </location>
</feature>